<accession>A0ABS8V7F0</accession>
<comment type="caution">
    <text evidence="1">The sequence shown here is derived from an EMBL/GenBank/DDBJ whole genome shotgun (WGS) entry which is preliminary data.</text>
</comment>
<dbReference type="EMBL" id="JACEIK010003588">
    <property type="protein sequence ID" value="MCD9642327.1"/>
    <property type="molecule type" value="Genomic_DNA"/>
</dbReference>
<evidence type="ECO:0000313" key="1">
    <source>
        <dbReference type="EMBL" id="MCD9642327.1"/>
    </source>
</evidence>
<organism evidence="1 2">
    <name type="scientific">Datura stramonium</name>
    <name type="common">Jimsonweed</name>
    <name type="synonym">Common thornapple</name>
    <dbReference type="NCBI Taxonomy" id="4076"/>
    <lineage>
        <taxon>Eukaryota</taxon>
        <taxon>Viridiplantae</taxon>
        <taxon>Streptophyta</taxon>
        <taxon>Embryophyta</taxon>
        <taxon>Tracheophyta</taxon>
        <taxon>Spermatophyta</taxon>
        <taxon>Magnoliopsida</taxon>
        <taxon>eudicotyledons</taxon>
        <taxon>Gunneridae</taxon>
        <taxon>Pentapetalae</taxon>
        <taxon>asterids</taxon>
        <taxon>lamiids</taxon>
        <taxon>Solanales</taxon>
        <taxon>Solanaceae</taxon>
        <taxon>Solanoideae</taxon>
        <taxon>Datureae</taxon>
        <taxon>Datura</taxon>
    </lineage>
</organism>
<reference evidence="1 2" key="1">
    <citation type="journal article" date="2021" name="BMC Genomics">
        <title>Datura genome reveals duplications of psychoactive alkaloid biosynthetic genes and high mutation rate following tissue culture.</title>
        <authorList>
            <person name="Rajewski A."/>
            <person name="Carter-House D."/>
            <person name="Stajich J."/>
            <person name="Litt A."/>
        </authorList>
    </citation>
    <scope>NUCLEOTIDE SEQUENCE [LARGE SCALE GENOMIC DNA]</scope>
    <source>
        <strain evidence="1">AR-01</strain>
    </source>
</reference>
<keyword evidence="2" id="KW-1185">Reference proteome</keyword>
<dbReference type="Proteomes" id="UP000823775">
    <property type="component" value="Unassembled WGS sequence"/>
</dbReference>
<protein>
    <submittedName>
        <fullName evidence="1">Uncharacterized protein</fullName>
    </submittedName>
</protein>
<evidence type="ECO:0000313" key="2">
    <source>
        <dbReference type="Proteomes" id="UP000823775"/>
    </source>
</evidence>
<proteinExistence type="predicted"/>
<sequence length="66" mass="7739">MEAKYAPEHWIDEGRLAREFPSIKDKLRELGVGYIFAEIEECNFTLMREFYTNWDTSFGESTKAVA</sequence>
<gene>
    <name evidence="1" type="ORF">HAX54_029038</name>
</gene>
<name>A0ABS8V7F0_DATST</name>